<evidence type="ECO:0000256" key="3">
    <source>
        <dbReference type="ARBA" id="ARBA00022741"/>
    </source>
</evidence>
<dbReference type="GO" id="GO:0016779">
    <property type="term" value="F:nucleotidyltransferase activity"/>
    <property type="evidence" value="ECO:0007669"/>
    <property type="project" value="UniProtKB-KW"/>
</dbReference>
<proteinExistence type="predicted"/>
<sequence>MEIDQAVRGCSDRRMRTKYSNAVYVVQRAFALYPFEEVAFSFNGGKDSTVLLHLIRAGYYLYKKDSGDVAQTDAVKNCPLRTIYFESPCAFPEINSFTYEIVST</sequence>
<keyword evidence="3" id="KW-0547">Nucleotide-binding</keyword>
<evidence type="ECO:0000256" key="2">
    <source>
        <dbReference type="ARBA" id="ARBA00022695"/>
    </source>
</evidence>
<dbReference type="SUPFAM" id="SSF52402">
    <property type="entry name" value="Adenine nucleotide alpha hydrolases-like"/>
    <property type="match status" value="1"/>
</dbReference>
<accession>A0A1D6FBU5</accession>
<dbReference type="OMA" id="EEFVQWS"/>
<protein>
    <submittedName>
        <fullName evidence="5">Phosphoadenosine phosphosulfate (PAPS) reductase family protein</fullName>
    </submittedName>
</protein>
<gene>
    <name evidence="5" type="ORF">ZEAMMB73_Zm00001d008320</name>
</gene>
<evidence type="ECO:0000256" key="4">
    <source>
        <dbReference type="ARBA" id="ARBA00022840"/>
    </source>
</evidence>
<evidence type="ECO:0000256" key="1">
    <source>
        <dbReference type="ARBA" id="ARBA00022679"/>
    </source>
</evidence>
<dbReference type="GO" id="GO:0005524">
    <property type="term" value="F:ATP binding"/>
    <property type="evidence" value="ECO:0007669"/>
    <property type="project" value="UniProtKB-KW"/>
</dbReference>
<reference evidence="5" key="1">
    <citation type="submission" date="2015-12" db="EMBL/GenBank/DDBJ databases">
        <title>Update maize B73 reference genome by single molecule sequencing technologies.</title>
        <authorList>
            <consortium name="Maize Genome Sequencing Project"/>
            <person name="Ware D."/>
        </authorList>
    </citation>
    <scope>NUCLEOTIDE SEQUENCE</scope>
    <source>
        <tissue evidence="5">Seedling</tissue>
    </source>
</reference>
<dbReference type="EMBL" id="CM000784">
    <property type="protein sequence ID" value="AQK89523.1"/>
    <property type="molecule type" value="Genomic_DNA"/>
</dbReference>
<dbReference type="ExpressionAtlas" id="A0A3L6DLB1">
    <property type="expression patterns" value="baseline and differential"/>
</dbReference>
<dbReference type="PANTHER" id="PTHR23293">
    <property type="entry name" value="FAD SYNTHETASE-RELATED FMN ADENYLYLTRANSFERASE"/>
    <property type="match status" value="1"/>
</dbReference>
<name>A0A3L6DLB1_MAIZE</name>
<dbReference type="Gene3D" id="3.40.50.620">
    <property type="entry name" value="HUPs"/>
    <property type="match status" value="1"/>
</dbReference>
<keyword evidence="4" id="KW-0067">ATP-binding</keyword>
<keyword evidence="1" id="KW-0808">Transferase</keyword>
<organism evidence="5">
    <name type="scientific">Zea mays</name>
    <name type="common">Maize</name>
    <dbReference type="NCBI Taxonomy" id="4577"/>
    <lineage>
        <taxon>Eukaryota</taxon>
        <taxon>Viridiplantae</taxon>
        <taxon>Streptophyta</taxon>
        <taxon>Embryophyta</taxon>
        <taxon>Tracheophyta</taxon>
        <taxon>Spermatophyta</taxon>
        <taxon>Magnoliopsida</taxon>
        <taxon>Liliopsida</taxon>
        <taxon>Poales</taxon>
        <taxon>Poaceae</taxon>
        <taxon>PACMAD clade</taxon>
        <taxon>Panicoideae</taxon>
        <taxon>Andropogonodae</taxon>
        <taxon>Andropogoneae</taxon>
        <taxon>Tripsacinae</taxon>
        <taxon>Zea</taxon>
    </lineage>
</organism>
<accession>A0A3L6DLB1</accession>
<keyword evidence="2" id="KW-0548">Nucleotidyltransferase</keyword>
<evidence type="ECO:0000313" key="5">
    <source>
        <dbReference type="EMBL" id="AQK89523.1"/>
    </source>
</evidence>
<dbReference type="PANTHER" id="PTHR23293:SF9">
    <property type="entry name" value="FAD SYNTHASE"/>
    <property type="match status" value="1"/>
</dbReference>
<dbReference type="AlphaFoldDB" id="A0A3L6DLB1"/>
<dbReference type="InterPro" id="IPR014729">
    <property type="entry name" value="Rossmann-like_a/b/a_fold"/>
</dbReference>